<dbReference type="InterPro" id="IPR018356">
    <property type="entry name" value="Tscrpt_reg_HTH_DeoR_CS"/>
</dbReference>
<dbReference type="InterPro" id="IPR050313">
    <property type="entry name" value="Carb_Metab_HTH_regulators"/>
</dbReference>
<keyword evidence="3" id="KW-0804">Transcription</keyword>
<dbReference type="PROSITE" id="PS51000">
    <property type="entry name" value="HTH_DEOR_2"/>
    <property type="match status" value="1"/>
</dbReference>
<dbReference type="SMART" id="SM00420">
    <property type="entry name" value="HTH_DEOR"/>
    <property type="match status" value="1"/>
</dbReference>
<dbReference type="Gene3D" id="1.10.10.10">
    <property type="entry name" value="Winged helix-like DNA-binding domain superfamily/Winged helix DNA-binding domain"/>
    <property type="match status" value="1"/>
</dbReference>
<keyword evidence="6" id="KW-1185">Reference proteome</keyword>
<gene>
    <name evidence="5" type="ORF">F7Q99_02655</name>
</gene>
<evidence type="ECO:0000313" key="5">
    <source>
        <dbReference type="EMBL" id="MQS11214.1"/>
    </source>
</evidence>
<feature type="domain" description="HTH deoR-type" evidence="4">
    <location>
        <begin position="9"/>
        <end position="64"/>
    </location>
</feature>
<dbReference type="RefSeq" id="WP_153459897.1">
    <property type="nucleotide sequence ID" value="NZ_WBOF01000001.1"/>
</dbReference>
<dbReference type="Proteomes" id="UP000450000">
    <property type="component" value="Unassembled WGS sequence"/>
</dbReference>
<dbReference type="PROSITE" id="PS00894">
    <property type="entry name" value="HTH_DEOR_1"/>
    <property type="match status" value="1"/>
</dbReference>
<keyword evidence="2" id="KW-0238">DNA-binding</keyword>
<dbReference type="PANTHER" id="PTHR30363:SF44">
    <property type="entry name" value="AGA OPERON TRANSCRIPTIONAL REPRESSOR-RELATED"/>
    <property type="match status" value="1"/>
</dbReference>
<accession>A0A6N7KM40</accession>
<evidence type="ECO:0000259" key="4">
    <source>
        <dbReference type="PROSITE" id="PS51000"/>
    </source>
</evidence>
<evidence type="ECO:0000256" key="2">
    <source>
        <dbReference type="ARBA" id="ARBA00023125"/>
    </source>
</evidence>
<dbReference type="InterPro" id="IPR014036">
    <property type="entry name" value="DeoR-like_C"/>
</dbReference>
<dbReference type="InterPro" id="IPR037171">
    <property type="entry name" value="NagB/RpiA_transferase-like"/>
</dbReference>
<evidence type="ECO:0000256" key="3">
    <source>
        <dbReference type="ARBA" id="ARBA00023163"/>
    </source>
</evidence>
<protein>
    <submittedName>
        <fullName evidence="5">DeoR/GlpR transcriptional regulator</fullName>
    </submittedName>
</protein>
<dbReference type="Pfam" id="PF00455">
    <property type="entry name" value="DeoRC"/>
    <property type="match status" value="1"/>
</dbReference>
<dbReference type="InterPro" id="IPR001034">
    <property type="entry name" value="DeoR_HTH"/>
</dbReference>
<dbReference type="AlphaFoldDB" id="A0A6N7KM40"/>
<dbReference type="PRINTS" id="PR00037">
    <property type="entry name" value="HTHLACR"/>
</dbReference>
<dbReference type="InterPro" id="IPR036388">
    <property type="entry name" value="WH-like_DNA-bd_sf"/>
</dbReference>
<dbReference type="SUPFAM" id="SSF46785">
    <property type="entry name" value="Winged helix' DNA-binding domain"/>
    <property type="match status" value="1"/>
</dbReference>
<organism evidence="5 6">
    <name type="scientific">Streptomyces kaniharaensis</name>
    <dbReference type="NCBI Taxonomy" id="212423"/>
    <lineage>
        <taxon>Bacteria</taxon>
        <taxon>Bacillati</taxon>
        <taxon>Actinomycetota</taxon>
        <taxon>Actinomycetes</taxon>
        <taxon>Kitasatosporales</taxon>
        <taxon>Streptomycetaceae</taxon>
        <taxon>Streptomyces</taxon>
    </lineage>
</organism>
<dbReference type="GO" id="GO:0003700">
    <property type="term" value="F:DNA-binding transcription factor activity"/>
    <property type="evidence" value="ECO:0007669"/>
    <property type="project" value="InterPro"/>
</dbReference>
<dbReference type="InterPro" id="IPR036390">
    <property type="entry name" value="WH_DNA-bd_sf"/>
</dbReference>
<dbReference type="Pfam" id="PF08220">
    <property type="entry name" value="HTH_DeoR"/>
    <property type="match status" value="1"/>
</dbReference>
<dbReference type="EMBL" id="WBOF01000001">
    <property type="protein sequence ID" value="MQS11214.1"/>
    <property type="molecule type" value="Genomic_DNA"/>
</dbReference>
<dbReference type="SMART" id="SM01134">
    <property type="entry name" value="DeoRC"/>
    <property type="match status" value="1"/>
</dbReference>
<sequence length="280" mass="29420">MADSTQPLAGQRRALILEQVRERGGVRVTELVRDLGVSDMTVRRDLDALARRGLVHKVHGGAVRIEAPLSREPGFETKAHWELPAKEAIARTAAALVPPGSAVGLAAGTTTFAVARHLRAVEGLTVVTNSLRIAELLEQPDEDGTPATATVIRTGGVRTPSDALVGPVADQAIRSLHVNVLILGCHGLSAETGLTTPNLAEAETNRAFLQSARRVVVVADHTKWNAVGLASFAALEQLDVLVTDDALPAEARAAAERLVGELIVAPSGENGPETRSDAQP</sequence>
<evidence type="ECO:0000256" key="1">
    <source>
        <dbReference type="ARBA" id="ARBA00023015"/>
    </source>
</evidence>
<proteinExistence type="predicted"/>
<dbReference type="Gene3D" id="3.40.50.1360">
    <property type="match status" value="1"/>
</dbReference>
<dbReference type="OrthoDB" id="7688673at2"/>
<reference evidence="5 6" key="1">
    <citation type="submission" date="2019-09" db="EMBL/GenBank/DDBJ databases">
        <title>Genome Sequences of Streptomyces kaniharaensis ATCC 21070.</title>
        <authorList>
            <person name="Zhu W."/>
            <person name="De Crecy-Lagard V."/>
            <person name="Richards N.G."/>
        </authorList>
    </citation>
    <scope>NUCLEOTIDE SEQUENCE [LARGE SCALE GENOMIC DNA]</scope>
    <source>
        <strain evidence="5 6">SF-557</strain>
    </source>
</reference>
<comment type="caution">
    <text evidence="5">The sequence shown here is derived from an EMBL/GenBank/DDBJ whole genome shotgun (WGS) entry which is preliminary data.</text>
</comment>
<dbReference type="PANTHER" id="PTHR30363">
    <property type="entry name" value="HTH-TYPE TRANSCRIPTIONAL REGULATOR SRLR-RELATED"/>
    <property type="match status" value="1"/>
</dbReference>
<evidence type="ECO:0000313" key="6">
    <source>
        <dbReference type="Proteomes" id="UP000450000"/>
    </source>
</evidence>
<dbReference type="GO" id="GO:0003677">
    <property type="term" value="F:DNA binding"/>
    <property type="evidence" value="ECO:0007669"/>
    <property type="project" value="UniProtKB-KW"/>
</dbReference>
<keyword evidence="1" id="KW-0805">Transcription regulation</keyword>
<dbReference type="SUPFAM" id="SSF100950">
    <property type="entry name" value="NagB/RpiA/CoA transferase-like"/>
    <property type="match status" value="1"/>
</dbReference>
<name>A0A6N7KM40_9ACTN</name>